<dbReference type="PANTHER" id="PTHR46796">
    <property type="entry name" value="HTH-TYPE TRANSCRIPTIONAL ACTIVATOR RHAS-RELATED"/>
    <property type="match status" value="1"/>
</dbReference>
<keyword evidence="2" id="KW-0238">DNA-binding</keyword>
<keyword evidence="3" id="KW-0804">Transcription</keyword>
<dbReference type="PANTHER" id="PTHR46796:SF6">
    <property type="entry name" value="ARAC SUBFAMILY"/>
    <property type="match status" value="1"/>
</dbReference>
<dbReference type="RefSeq" id="WP_068770221.1">
    <property type="nucleotide sequence ID" value="NZ_CP109796.1"/>
</dbReference>
<gene>
    <name evidence="6" type="ORF">AW736_10510</name>
</gene>
<dbReference type="Proteomes" id="UP000078486">
    <property type="component" value="Unassembled WGS sequence"/>
</dbReference>
<dbReference type="InterPro" id="IPR050204">
    <property type="entry name" value="AraC_XylS_family_regulators"/>
</dbReference>
<evidence type="ECO:0000256" key="3">
    <source>
        <dbReference type="ARBA" id="ARBA00023163"/>
    </source>
</evidence>
<dbReference type="PROSITE" id="PS01124">
    <property type="entry name" value="HTH_ARAC_FAMILY_2"/>
    <property type="match status" value="1"/>
</dbReference>
<feature type="domain" description="HTH araC/xylS-type" evidence="5">
    <location>
        <begin position="229"/>
        <end position="327"/>
    </location>
</feature>
<dbReference type="GO" id="GO:0043565">
    <property type="term" value="F:sequence-specific DNA binding"/>
    <property type="evidence" value="ECO:0007669"/>
    <property type="project" value="InterPro"/>
</dbReference>
<sequence length="344" mass="37162">MHEFPSNRKLPGLPLLKRAITSGNARQSFIKLMELLLGAGLPRSAIVHENIPGGLPDSTDAGARGGTSLSYVSDCRFILALTGEHRTIRELANRRRDIVVRPGQLCWMPADSWYLVRNGPTRTMLSVIFQSDRTRFVWYHNLPLASSAAQPTQILLSHQTGSAPGGELAHALALMHAACPATAAAEAGSHTLAASARALLAWCLHELRADGNPGGAAPQPPDSGGRLVDEVSAYVTDHLQDDLSRDHVASVFGISPDHLTRLFRLHAAGGFTEFVTAARLRFAGQLLLKSKLSVKEIGSSCGFNSSAYFVKRFREHHGAPPLEWKDARRNRATPGPQGKPVETA</sequence>
<reference evidence="6 7" key="1">
    <citation type="submission" date="2016-01" db="EMBL/GenBank/DDBJ databases">
        <title>High potential of lignocellulose degradation of a new Verrucomicrobia species.</title>
        <authorList>
            <person name="Wang Y."/>
            <person name="Shi Y."/>
            <person name="Qiu Z."/>
            <person name="Liu S."/>
            <person name="Yang H."/>
        </authorList>
    </citation>
    <scope>NUCLEOTIDE SEQUENCE [LARGE SCALE GENOMIC DNA]</scope>
    <source>
        <strain evidence="6 7">TSB47</strain>
    </source>
</reference>
<evidence type="ECO:0000256" key="4">
    <source>
        <dbReference type="SAM" id="MobiDB-lite"/>
    </source>
</evidence>
<evidence type="ECO:0000313" key="6">
    <source>
        <dbReference type="EMBL" id="OAM89757.1"/>
    </source>
</evidence>
<dbReference type="Pfam" id="PF12833">
    <property type="entry name" value="HTH_18"/>
    <property type="match status" value="1"/>
</dbReference>
<dbReference type="InterPro" id="IPR018060">
    <property type="entry name" value="HTH_AraC"/>
</dbReference>
<dbReference type="Gene3D" id="1.10.10.60">
    <property type="entry name" value="Homeodomain-like"/>
    <property type="match status" value="1"/>
</dbReference>
<name>A0A178IKD3_9BACT</name>
<accession>A0A178IKD3</accession>
<dbReference type="AlphaFoldDB" id="A0A178IKD3"/>
<keyword evidence="1" id="KW-0805">Transcription regulation</keyword>
<evidence type="ECO:0000256" key="1">
    <source>
        <dbReference type="ARBA" id="ARBA00023015"/>
    </source>
</evidence>
<organism evidence="6 7">
    <name type="scientific">Termitidicoccus mucosus</name>
    <dbReference type="NCBI Taxonomy" id="1184151"/>
    <lineage>
        <taxon>Bacteria</taxon>
        <taxon>Pseudomonadati</taxon>
        <taxon>Verrucomicrobiota</taxon>
        <taxon>Opitutia</taxon>
        <taxon>Opitutales</taxon>
        <taxon>Opitutaceae</taxon>
        <taxon>Termitidicoccus</taxon>
    </lineage>
</organism>
<proteinExistence type="predicted"/>
<dbReference type="GO" id="GO:0003700">
    <property type="term" value="F:DNA-binding transcription factor activity"/>
    <property type="evidence" value="ECO:0007669"/>
    <property type="project" value="InterPro"/>
</dbReference>
<dbReference type="SUPFAM" id="SSF46689">
    <property type="entry name" value="Homeodomain-like"/>
    <property type="match status" value="1"/>
</dbReference>
<dbReference type="OrthoDB" id="1050625at2"/>
<dbReference type="EMBL" id="LRRQ01000076">
    <property type="protein sequence ID" value="OAM89757.1"/>
    <property type="molecule type" value="Genomic_DNA"/>
</dbReference>
<dbReference type="STRING" id="1184151.AW736_10510"/>
<comment type="caution">
    <text evidence="6">The sequence shown here is derived from an EMBL/GenBank/DDBJ whole genome shotgun (WGS) entry which is preliminary data.</text>
</comment>
<dbReference type="SMART" id="SM00342">
    <property type="entry name" value="HTH_ARAC"/>
    <property type="match status" value="1"/>
</dbReference>
<evidence type="ECO:0000313" key="7">
    <source>
        <dbReference type="Proteomes" id="UP000078486"/>
    </source>
</evidence>
<feature type="region of interest" description="Disordered" evidence="4">
    <location>
        <begin position="320"/>
        <end position="344"/>
    </location>
</feature>
<evidence type="ECO:0000256" key="2">
    <source>
        <dbReference type="ARBA" id="ARBA00023125"/>
    </source>
</evidence>
<dbReference type="InterPro" id="IPR009057">
    <property type="entry name" value="Homeodomain-like_sf"/>
</dbReference>
<protein>
    <recommendedName>
        <fullName evidence="5">HTH araC/xylS-type domain-containing protein</fullName>
    </recommendedName>
</protein>
<evidence type="ECO:0000259" key="5">
    <source>
        <dbReference type="PROSITE" id="PS01124"/>
    </source>
</evidence>
<keyword evidence="7" id="KW-1185">Reference proteome</keyword>